<keyword evidence="1 2" id="KW-0238">DNA-binding</keyword>
<keyword evidence="2" id="KW-0227">DNA damage</keyword>
<gene>
    <name evidence="2" type="primary">ku</name>
    <name evidence="5" type="ORF">J2Z79_000115</name>
</gene>
<dbReference type="Proteomes" id="UP001519289">
    <property type="component" value="Unassembled WGS sequence"/>
</dbReference>
<dbReference type="Gene3D" id="2.40.290.10">
    <property type="match status" value="1"/>
</dbReference>
<evidence type="ECO:0000313" key="6">
    <source>
        <dbReference type="Proteomes" id="UP001519289"/>
    </source>
</evidence>
<sequence>MWKGAISFGLVTIPVKLYAATESRDIRFNLLHEPCRTPIQYRKFCPNCEREVESAEIVKGYEFERGRYVTLTEEDFESIPLAAKKSIEIVGFVRLAEIDPVYYDRTYYLEPAEGGAKAYALLRHAMELTGRVAIARVVIRSRESLAALRVFQGGVIALETMHFPDEVRSVAGLTGIVTPELRPQEIEMATGLIESLATAFQPEQFANQYRDALMELIQAKVAGTPPEVAAPAPDQGRVVDLMEALRASIQAAEGRRGAVPGAPSPAGAPARSEPGAAPPPGGPAGETIPGVPGRVAPASTVPVPGASGPARQGPAEPAPGSARWHASIAPPPGVPSAPAGPSGQPVPAAPQADEAIPGGP</sequence>
<feature type="compositionally biased region" description="Low complexity" evidence="3">
    <location>
        <begin position="257"/>
        <end position="275"/>
    </location>
</feature>
<dbReference type="HAMAP" id="MF_01875">
    <property type="entry name" value="Prokaryotic_Ku"/>
    <property type="match status" value="1"/>
</dbReference>
<dbReference type="PANTHER" id="PTHR41251">
    <property type="entry name" value="NON-HOMOLOGOUS END JOINING PROTEIN KU"/>
    <property type="match status" value="1"/>
</dbReference>
<dbReference type="EMBL" id="JAGGLG010000001">
    <property type="protein sequence ID" value="MBP2016742.1"/>
    <property type="molecule type" value="Genomic_DNA"/>
</dbReference>
<name>A0ABS4JMH6_9FIRM</name>
<evidence type="ECO:0000256" key="1">
    <source>
        <dbReference type="ARBA" id="ARBA00023125"/>
    </source>
</evidence>
<feature type="region of interest" description="Disordered" evidence="3">
    <location>
        <begin position="252"/>
        <end position="360"/>
    </location>
</feature>
<dbReference type="PANTHER" id="PTHR41251:SF1">
    <property type="entry name" value="NON-HOMOLOGOUS END JOINING PROTEIN KU"/>
    <property type="match status" value="1"/>
</dbReference>
<comment type="similarity">
    <text evidence="2">Belongs to the prokaryotic Ku family.</text>
</comment>
<protein>
    <recommendedName>
        <fullName evidence="2">Non-homologous end joining protein Ku</fullName>
    </recommendedName>
</protein>
<evidence type="ECO:0000259" key="4">
    <source>
        <dbReference type="SMART" id="SM00559"/>
    </source>
</evidence>
<dbReference type="Pfam" id="PF02735">
    <property type="entry name" value="Ku"/>
    <property type="match status" value="1"/>
</dbReference>
<keyword evidence="2" id="KW-0233">DNA recombination</keyword>
<accession>A0ABS4JMH6</accession>
<dbReference type="InterPro" id="IPR009187">
    <property type="entry name" value="Prok_Ku"/>
</dbReference>
<comment type="function">
    <text evidence="2">With LigD forms a non-homologous end joining (NHEJ) DNA repair enzyme, which repairs dsDNA breaks with reduced fidelity. Binds linear dsDNA with 5'- and 3'- overhangs but not closed circular dsDNA nor ssDNA. Recruits and stimulates the ligase activity of LigD.</text>
</comment>
<evidence type="ECO:0000256" key="2">
    <source>
        <dbReference type="HAMAP-Rule" id="MF_01875"/>
    </source>
</evidence>
<dbReference type="InterPro" id="IPR006164">
    <property type="entry name" value="DNA_bd_Ku70/Ku80"/>
</dbReference>
<dbReference type="SUPFAM" id="SSF100939">
    <property type="entry name" value="SPOC domain-like"/>
    <property type="match status" value="1"/>
</dbReference>
<dbReference type="CDD" id="cd00789">
    <property type="entry name" value="KU_like"/>
    <property type="match status" value="1"/>
</dbReference>
<reference evidence="5 6" key="1">
    <citation type="submission" date="2021-03" db="EMBL/GenBank/DDBJ databases">
        <title>Genomic Encyclopedia of Type Strains, Phase IV (KMG-IV): sequencing the most valuable type-strain genomes for metagenomic binning, comparative biology and taxonomic classification.</title>
        <authorList>
            <person name="Goeker M."/>
        </authorList>
    </citation>
    <scope>NUCLEOTIDE SEQUENCE [LARGE SCALE GENOMIC DNA]</scope>
    <source>
        <strain evidence="5 6">DSM 27138</strain>
    </source>
</reference>
<dbReference type="SMART" id="SM00559">
    <property type="entry name" value="Ku78"/>
    <property type="match status" value="1"/>
</dbReference>
<keyword evidence="6" id="KW-1185">Reference proteome</keyword>
<keyword evidence="2" id="KW-0234">DNA repair</keyword>
<dbReference type="InterPro" id="IPR016194">
    <property type="entry name" value="SPOC-like_C_dom_sf"/>
</dbReference>
<evidence type="ECO:0000256" key="3">
    <source>
        <dbReference type="SAM" id="MobiDB-lite"/>
    </source>
</evidence>
<evidence type="ECO:0000313" key="5">
    <source>
        <dbReference type="EMBL" id="MBP2016742.1"/>
    </source>
</evidence>
<comment type="subunit">
    <text evidence="2">Homodimer. Interacts with LigD.</text>
</comment>
<proteinExistence type="inferred from homology"/>
<comment type="caution">
    <text evidence="5">The sequence shown here is derived from an EMBL/GenBank/DDBJ whole genome shotgun (WGS) entry which is preliminary data.</text>
</comment>
<dbReference type="NCBIfam" id="TIGR02772">
    <property type="entry name" value="Ku_bact"/>
    <property type="match status" value="1"/>
</dbReference>
<feature type="domain" description="Ku" evidence="4">
    <location>
        <begin position="49"/>
        <end position="178"/>
    </location>
</feature>
<organism evidence="5 6">
    <name type="scientific">Symbiobacterium terraclitae</name>
    <dbReference type="NCBI Taxonomy" id="557451"/>
    <lineage>
        <taxon>Bacteria</taxon>
        <taxon>Bacillati</taxon>
        <taxon>Bacillota</taxon>
        <taxon>Clostridia</taxon>
        <taxon>Eubacteriales</taxon>
        <taxon>Symbiobacteriaceae</taxon>
        <taxon>Symbiobacterium</taxon>
    </lineage>
</organism>
<feature type="compositionally biased region" description="Low complexity" evidence="3">
    <location>
        <begin position="336"/>
        <end position="352"/>
    </location>
</feature>
<dbReference type="RefSeq" id="WP_245301786.1">
    <property type="nucleotide sequence ID" value="NZ_JAGGLG010000001.1"/>
</dbReference>